<protein>
    <submittedName>
        <fullName evidence="1">Uncharacterized protein</fullName>
    </submittedName>
</protein>
<keyword evidence="2" id="KW-1185">Reference proteome</keyword>
<comment type="caution">
    <text evidence="1">The sequence shown here is derived from an EMBL/GenBank/DDBJ whole genome shotgun (WGS) entry which is preliminary data.</text>
</comment>
<dbReference type="Proteomes" id="UP000607653">
    <property type="component" value="Unassembled WGS sequence"/>
</dbReference>
<evidence type="ECO:0000313" key="1">
    <source>
        <dbReference type="EMBL" id="DAD49665.1"/>
    </source>
</evidence>
<sequence>MLGLCTLPWRFLGAIRARSWLLARRPRDNVSRATPNKREMAMEVIPQDHPSWALAGITCSQVFPWGQASTMILPQVHLRKPCYDFSFL</sequence>
<reference evidence="1 2" key="1">
    <citation type="journal article" date="2020" name="Mol. Biol. Evol.">
        <title>Distinct Expression and Methylation Patterns for Genes with Different Fates following a Single Whole-Genome Duplication in Flowering Plants.</title>
        <authorList>
            <person name="Shi T."/>
            <person name="Rahmani R.S."/>
            <person name="Gugger P.F."/>
            <person name="Wang M."/>
            <person name="Li H."/>
            <person name="Zhang Y."/>
            <person name="Li Z."/>
            <person name="Wang Q."/>
            <person name="Van de Peer Y."/>
            <person name="Marchal K."/>
            <person name="Chen J."/>
        </authorList>
    </citation>
    <scope>NUCLEOTIDE SEQUENCE [LARGE SCALE GENOMIC DNA]</scope>
    <source>
        <tissue evidence="1">Leaf</tissue>
    </source>
</reference>
<organism evidence="1 2">
    <name type="scientific">Nelumbo nucifera</name>
    <name type="common">Sacred lotus</name>
    <dbReference type="NCBI Taxonomy" id="4432"/>
    <lineage>
        <taxon>Eukaryota</taxon>
        <taxon>Viridiplantae</taxon>
        <taxon>Streptophyta</taxon>
        <taxon>Embryophyta</taxon>
        <taxon>Tracheophyta</taxon>
        <taxon>Spermatophyta</taxon>
        <taxon>Magnoliopsida</taxon>
        <taxon>Proteales</taxon>
        <taxon>Nelumbonaceae</taxon>
        <taxon>Nelumbo</taxon>
    </lineage>
</organism>
<dbReference type="EMBL" id="DUZY01000322">
    <property type="protein sequence ID" value="DAD49665.1"/>
    <property type="molecule type" value="Genomic_DNA"/>
</dbReference>
<gene>
    <name evidence="1" type="ORF">HUJ06_031773</name>
</gene>
<proteinExistence type="predicted"/>
<name>A0A823A2H1_NELNU</name>
<dbReference type="AlphaFoldDB" id="A0A823A2H1"/>
<evidence type="ECO:0000313" key="2">
    <source>
        <dbReference type="Proteomes" id="UP000607653"/>
    </source>
</evidence>
<accession>A0A823A2H1</accession>